<name>A0AAE1UHR1_9EUCA</name>
<dbReference type="Proteomes" id="UP001292094">
    <property type="component" value="Unassembled WGS sequence"/>
</dbReference>
<comment type="caution">
    <text evidence="1">The sequence shown here is derived from an EMBL/GenBank/DDBJ whole genome shotgun (WGS) entry which is preliminary data.</text>
</comment>
<dbReference type="AlphaFoldDB" id="A0AAE1UHR1"/>
<organism evidence="1 2">
    <name type="scientific">Petrolisthes manimaculis</name>
    <dbReference type="NCBI Taxonomy" id="1843537"/>
    <lineage>
        <taxon>Eukaryota</taxon>
        <taxon>Metazoa</taxon>
        <taxon>Ecdysozoa</taxon>
        <taxon>Arthropoda</taxon>
        <taxon>Crustacea</taxon>
        <taxon>Multicrustacea</taxon>
        <taxon>Malacostraca</taxon>
        <taxon>Eumalacostraca</taxon>
        <taxon>Eucarida</taxon>
        <taxon>Decapoda</taxon>
        <taxon>Pleocyemata</taxon>
        <taxon>Anomura</taxon>
        <taxon>Galatheoidea</taxon>
        <taxon>Porcellanidae</taxon>
        <taxon>Petrolisthes</taxon>
    </lineage>
</organism>
<sequence length="102" mass="11677">MTHQLLTIIPHHHTSFSPSRHHLILTITSSPHSHHHVITSFSPSRHHLILTITSSFSFSPSRHHSHSHHHRITLILTITSSLSYLITLKSHLHLPSLFITTH</sequence>
<dbReference type="EMBL" id="JAWZYT010000746">
    <property type="protein sequence ID" value="KAK4319505.1"/>
    <property type="molecule type" value="Genomic_DNA"/>
</dbReference>
<keyword evidence="2" id="KW-1185">Reference proteome</keyword>
<protein>
    <submittedName>
        <fullName evidence="1">Uncharacterized protein</fullName>
    </submittedName>
</protein>
<evidence type="ECO:0000313" key="2">
    <source>
        <dbReference type="Proteomes" id="UP001292094"/>
    </source>
</evidence>
<gene>
    <name evidence="1" type="ORF">Pmani_009563</name>
</gene>
<reference evidence="1" key="1">
    <citation type="submission" date="2023-11" db="EMBL/GenBank/DDBJ databases">
        <title>Genome assemblies of two species of porcelain crab, Petrolisthes cinctipes and Petrolisthes manimaculis (Anomura: Porcellanidae).</title>
        <authorList>
            <person name="Angst P."/>
        </authorList>
    </citation>
    <scope>NUCLEOTIDE SEQUENCE</scope>
    <source>
        <strain evidence="1">PB745_02</strain>
        <tissue evidence="1">Gill</tissue>
    </source>
</reference>
<accession>A0AAE1UHR1</accession>
<evidence type="ECO:0000313" key="1">
    <source>
        <dbReference type="EMBL" id="KAK4319505.1"/>
    </source>
</evidence>
<proteinExistence type="predicted"/>